<evidence type="ECO:0000256" key="2">
    <source>
        <dbReference type="ARBA" id="ARBA00022729"/>
    </source>
</evidence>
<reference evidence="9 10" key="1">
    <citation type="submission" date="2022-11" db="EMBL/GenBank/DDBJ databases">
        <title>Minimal conservation of predation-associated metabolite biosynthetic gene clusters underscores biosynthetic potential of Myxococcota including descriptions for ten novel species: Archangium lansinium sp. nov., Myxococcus landrumus sp. nov., Nannocystis bai.</title>
        <authorList>
            <person name="Ahearne A."/>
            <person name="Stevens C."/>
            <person name="Dowd S."/>
        </authorList>
    </citation>
    <scope>NUCLEOTIDE SEQUENCE [LARGE SCALE GENOMIC DNA]</scope>
    <source>
        <strain evidence="9 10">NCELM</strain>
    </source>
</reference>
<proteinExistence type="predicted"/>
<dbReference type="SMART" id="SM00220">
    <property type="entry name" value="S_TKc"/>
    <property type="match status" value="1"/>
</dbReference>
<dbReference type="EMBL" id="JAQNDN010000028">
    <property type="protein sequence ID" value="MDC0675635.1"/>
    <property type="molecule type" value="Genomic_DNA"/>
</dbReference>
<accession>A0ABT5BN93</accession>
<keyword evidence="1" id="KW-0808">Transferase</keyword>
<dbReference type="GO" id="GO:0016301">
    <property type="term" value="F:kinase activity"/>
    <property type="evidence" value="ECO:0007669"/>
    <property type="project" value="UniProtKB-KW"/>
</dbReference>
<dbReference type="InterPro" id="IPR017441">
    <property type="entry name" value="Protein_kinase_ATP_BS"/>
</dbReference>
<dbReference type="RefSeq" id="WP_272010936.1">
    <property type="nucleotide sequence ID" value="NZ_JAQNDN010000028.1"/>
</dbReference>
<evidence type="ECO:0000259" key="8">
    <source>
        <dbReference type="PROSITE" id="PS50011"/>
    </source>
</evidence>
<dbReference type="CDD" id="cd14014">
    <property type="entry name" value="STKc_PknB_like"/>
    <property type="match status" value="1"/>
</dbReference>
<feature type="binding site" evidence="6">
    <location>
        <position position="58"/>
    </location>
    <ligand>
        <name>ATP</name>
        <dbReference type="ChEBI" id="CHEBI:30616"/>
    </ligand>
</feature>
<keyword evidence="3 6" id="KW-0547">Nucleotide-binding</keyword>
<dbReference type="InterPro" id="IPR011009">
    <property type="entry name" value="Kinase-like_dom_sf"/>
</dbReference>
<keyword evidence="7" id="KW-0472">Membrane</keyword>
<comment type="caution">
    <text evidence="9">The sequence shown here is derived from an EMBL/GenBank/DDBJ whole genome shotgun (WGS) entry which is preliminary data.</text>
</comment>
<dbReference type="SUPFAM" id="SSF56112">
    <property type="entry name" value="Protein kinase-like (PK-like)"/>
    <property type="match status" value="1"/>
</dbReference>
<feature type="transmembrane region" description="Helical" evidence="7">
    <location>
        <begin position="310"/>
        <end position="330"/>
    </location>
</feature>
<dbReference type="PANTHER" id="PTHR43289">
    <property type="entry name" value="MITOGEN-ACTIVATED PROTEIN KINASE KINASE KINASE 20-RELATED"/>
    <property type="match status" value="1"/>
</dbReference>
<dbReference type="Gene3D" id="1.10.510.10">
    <property type="entry name" value="Transferase(Phosphotransferase) domain 1"/>
    <property type="match status" value="1"/>
</dbReference>
<feature type="domain" description="Protein kinase" evidence="8">
    <location>
        <begin position="29"/>
        <end position="300"/>
    </location>
</feature>
<keyword evidence="7" id="KW-0812">Transmembrane</keyword>
<protein>
    <submittedName>
        <fullName evidence="9">Protein kinase</fullName>
    </submittedName>
</protein>
<dbReference type="InterPro" id="IPR013517">
    <property type="entry name" value="FG-GAP"/>
</dbReference>
<dbReference type="Gene3D" id="3.30.200.20">
    <property type="entry name" value="Phosphorylase Kinase, domain 1"/>
    <property type="match status" value="1"/>
</dbReference>
<keyword evidence="2" id="KW-0732">Signal</keyword>
<dbReference type="InterPro" id="IPR000719">
    <property type="entry name" value="Prot_kinase_dom"/>
</dbReference>
<dbReference type="Gene3D" id="2.130.10.130">
    <property type="entry name" value="Integrin alpha, N-terminal"/>
    <property type="match status" value="1"/>
</dbReference>
<dbReference type="PROSITE" id="PS00107">
    <property type="entry name" value="PROTEIN_KINASE_ATP"/>
    <property type="match status" value="1"/>
</dbReference>
<keyword evidence="7" id="KW-1133">Transmembrane helix</keyword>
<keyword evidence="10" id="KW-1185">Reference proteome</keyword>
<evidence type="ECO:0000313" key="9">
    <source>
        <dbReference type="EMBL" id="MDC0675635.1"/>
    </source>
</evidence>
<dbReference type="SUPFAM" id="SSF69318">
    <property type="entry name" value="Integrin alpha N-terminal domain"/>
    <property type="match status" value="1"/>
</dbReference>
<keyword evidence="4 9" id="KW-0418">Kinase</keyword>
<gene>
    <name evidence="9" type="ORF">POL58_48280</name>
</gene>
<dbReference type="PANTHER" id="PTHR43289:SF6">
    <property type="entry name" value="SERINE_THREONINE-PROTEIN KINASE NEKL-3"/>
    <property type="match status" value="1"/>
</dbReference>
<dbReference type="Pfam" id="PF00069">
    <property type="entry name" value="Pkinase"/>
    <property type="match status" value="1"/>
</dbReference>
<dbReference type="PROSITE" id="PS00108">
    <property type="entry name" value="PROTEIN_KINASE_ST"/>
    <property type="match status" value="1"/>
</dbReference>
<dbReference type="Proteomes" id="UP001217838">
    <property type="component" value="Unassembled WGS sequence"/>
</dbReference>
<evidence type="ECO:0000256" key="1">
    <source>
        <dbReference type="ARBA" id="ARBA00022679"/>
    </source>
</evidence>
<organism evidence="9 10">
    <name type="scientific">Nannocystis radixulma</name>
    <dbReference type="NCBI Taxonomy" id="2995305"/>
    <lineage>
        <taxon>Bacteria</taxon>
        <taxon>Pseudomonadati</taxon>
        <taxon>Myxococcota</taxon>
        <taxon>Polyangia</taxon>
        <taxon>Nannocystales</taxon>
        <taxon>Nannocystaceae</taxon>
        <taxon>Nannocystis</taxon>
    </lineage>
</organism>
<name>A0ABT5BN93_9BACT</name>
<evidence type="ECO:0000256" key="4">
    <source>
        <dbReference type="ARBA" id="ARBA00022777"/>
    </source>
</evidence>
<dbReference type="PROSITE" id="PS50011">
    <property type="entry name" value="PROTEIN_KINASE_DOM"/>
    <property type="match status" value="1"/>
</dbReference>
<dbReference type="InterPro" id="IPR008271">
    <property type="entry name" value="Ser/Thr_kinase_AS"/>
</dbReference>
<evidence type="ECO:0000256" key="7">
    <source>
        <dbReference type="SAM" id="Phobius"/>
    </source>
</evidence>
<evidence type="ECO:0000256" key="6">
    <source>
        <dbReference type="PROSITE-ProRule" id="PRU10141"/>
    </source>
</evidence>
<sequence>MSLRTPNDRPGDLAADDEPVVEPRRIGRFALLRRLGAGSMGVVYAAYDPQLDRKVAVKLLKRGDGEPNPRWQDRLLREAQALAKLSHPNVVQIHEVGFHGDEVFVAMEFVTGMTLRTWLSEQRRSWQEIVAVFVQAARGLAAAHAAGLVHRDVKPDNVLVGADGRVRVVDFGLVRFGDDDDDDDATDEVPLARAQATRTASGILLGTPAYMSPEQFRGRPADALSDQFSLCVALYEALHGERPFAGETAEEVAQAVMHGQLTPRPERPVPAWLLRLVFRGLAHEPAARWPDLDVLAAELARDHGRPRRTVALACAGAAALVALIVAVFWVSSWRDREARVRAEALAAGRLRAAEESIDEFLRAGRQADAAAVLDAFVAVPEHRTTRALVEALRGWGERMRALGDIPAARAAHARAYAAALDPAAERSILGDFVRLFHEQWAWDQLGRLCALLGSEAPGGPWSGRCAEAAFARRDFTALLAARDRDPDDPALVDLAPLAAAWTEATPLSRDILGAGPLSPPGVEPRELYLHHDSPAPGRIDVVQPTPKLPVVRSYALPSRFAPRVRPLSLGPGEPPLLLTWSAAHRRASLSAARPDRLVELVSTAADEPLSATVADLDRDGAREVYIGTGPYGRVLLSFEPLANGTWRIGHPHPETDATNSDITSIVAADLDGDGADELVIAAGPWRAFDLRVLRPGKGGPLELVARRKLGAVVGLTTLRAADGERLLVALKTDGYPSKIAFPADHPAGPPAGIYLLRLRGSELETVRFLPAPRRAGSDEPVDLFRLHVGDIDGDGLDDIMLGVHDHEPLPGFSVIHRQHGDGSFGTAMLAGFHPIALVELDGDPTAELIARTTGPANTQETWLLGVVAEPTPVLQVPHAPEPAPPPPLADPLLARAWRRAEQLAALDLSSEAARALDDLASLLPDEPRVVARMRAAELHEAAGDHLAAAERFELLGDRTDALLGAARTYEQAGRFADALRVSRQLTQRSDLPRAEAAHARDRVAQLAAIVEDVATVALRFDQPLPSPWAVDDPTAARQDLVGEHLQVDAFAGRGPIARLPFEWSEGPLGLHVDLALERGEWGSGLVVGVRPLGSPTLLSAVRVEVVGGGGVFTRRYACQIAGPDPTILSQEPGDDPARASHLHLGFEILPELGQASCSAVVDGTRHERRVRLTPAVMPPPGRYELVVMPAGVDKPTGLWTSARLRAITLRGARSGAAAAEEAPLAYAARLLVQGEAEAALAELERAGEDGPQVWRALALSELGRWNEATAALRVGGSPTSPEAREALLGLLRARRQTTAPLVRAAFGPGYFRLFWDAMSDVVRHHGDPLIERTLTTALSDLGEFHPAADDVEGHVLKVRLLFERGRAWSALRQEGRARVDLAAAAALAELLPAARRTDLDIDYERAALEAAAGHREAALEFAGRALLRAPARELLADRLRFDPRFAPLAGDPAWQRMLGD</sequence>
<evidence type="ECO:0000256" key="3">
    <source>
        <dbReference type="ARBA" id="ARBA00022741"/>
    </source>
</evidence>
<evidence type="ECO:0000256" key="5">
    <source>
        <dbReference type="ARBA" id="ARBA00022840"/>
    </source>
</evidence>
<evidence type="ECO:0000313" key="10">
    <source>
        <dbReference type="Proteomes" id="UP001217838"/>
    </source>
</evidence>
<dbReference type="Pfam" id="PF13517">
    <property type="entry name" value="FG-GAP_3"/>
    <property type="match status" value="1"/>
</dbReference>
<keyword evidence="5 6" id="KW-0067">ATP-binding</keyword>
<dbReference type="InterPro" id="IPR028994">
    <property type="entry name" value="Integrin_alpha_N"/>
</dbReference>